<name>A0ABD1JDM6_9TELE</name>
<dbReference type="InterPro" id="IPR001611">
    <property type="entry name" value="Leu-rich_rpt"/>
</dbReference>
<evidence type="ECO:0008006" key="4">
    <source>
        <dbReference type="Google" id="ProtNLM"/>
    </source>
</evidence>
<comment type="caution">
    <text evidence="2">The sequence shown here is derived from an EMBL/GenBank/DDBJ whole genome shotgun (WGS) entry which is preliminary data.</text>
</comment>
<dbReference type="InterPro" id="IPR032675">
    <property type="entry name" value="LRR_dom_sf"/>
</dbReference>
<organism evidence="2 3">
    <name type="scientific">Coilia grayii</name>
    <name type="common">Gray's grenadier anchovy</name>
    <dbReference type="NCBI Taxonomy" id="363190"/>
    <lineage>
        <taxon>Eukaryota</taxon>
        <taxon>Metazoa</taxon>
        <taxon>Chordata</taxon>
        <taxon>Craniata</taxon>
        <taxon>Vertebrata</taxon>
        <taxon>Euteleostomi</taxon>
        <taxon>Actinopterygii</taxon>
        <taxon>Neopterygii</taxon>
        <taxon>Teleostei</taxon>
        <taxon>Clupei</taxon>
        <taxon>Clupeiformes</taxon>
        <taxon>Clupeoidei</taxon>
        <taxon>Engraulidae</taxon>
        <taxon>Coilinae</taxon>
        <taxon>Coilia</taxon>
    </lineage>
</organism>
<reference evidence="2 3" key="1">
    <citation type="submission" date="2024-09" db="EMBL/GenBank/DDBJ databases">
        <title>A chromosome-level genome assembly of Gray's grenadier anchovy, Coilia grayii.</title>
        <authorList>
            <person name="Fu Z."/>
        </authorList>
    </citation>
    <scope>NUCLEOTIDE SEQUENCE [LARGE SCALE GENOMIC DNA]</scope>
    <source>
        <strain evidence="2">G4</strain>
        <tissue evidence="2">Muscle</tissue>
    </source>
</reference>
<evidence type="ECO:0000313" key="3">
    <source>
        <dbReference type="Proteomes" id="UP001591681"/>
    </source>
</evidence>
<sequence>MARMLVVNQTLRELHLGKHQMTDTGVERLCEALQTNRTLCYLDLSCNRITRDGAKCLAEVLKQGSALEILDLSANRIEDDGAVYLSEAIVLPHCRLRALSIPSNNIGTVGLVALSEAMKSSSMLTHIYIWGNKLEEPVCMAFTKLIKSERLLETHTDVSPYIVGGRLCLAEVFHGLRRHYYWTPSHGEDGDYACNSALTMCAISDGFPVLPSNFQD</sequence>
<dbReference type="InterPro" id="IPR052201">
    <property type="entry name" value="LRR-containing_regulator"/>
</dbReference>
<dbReference type="AlphaFoldDB" id="A0ABD1JDM6"/>
<dbReference type="SMART" id="SM00368">
    <property type="entry name" value="LRR_RI"/>
    <property type="match status" value="5"/>
</dbReference>
<dbReference type="Pfam" id="PF13516">
    <property type="entry name" value="LRR_6"/>
    <property type="match status" value="4"/>
</dbReference>
<dbReference type="Proteomes" id="UP001591681">
    <property type="component" value="Unassembled WGS sequence"/>
</dbReference>
<dbReference type="PANTHER" id="PTHR24111:SF4">
    <property type="entry name" value="LEUCINE-RICH REPEAT-CONTAINING PROTEIN 34"/>
    <property type="match status" value="1"/>
</dbReference>
<keyword evidence="3" id="KW-1185">Reference proteome</keyword>
<evidence type="ECO:0000313" key="2">
    <source>
        <dbReference type="EMBL" id="KAL2085265.1"/>
    </source>
</evidence>
<dbReference type="SUPFAM" id="SSF52047">
    <property type="entry name" value="RNI-like"/>
    <property type="match status" value="1"/>
</dbReference>
<protein>
    <recommendedName>
        <fullName evidence="4">Leucine rich repeat containing 34</fullName>
    </recommendedName>
</protein>
<dbReference type="EMBL" id="JBHFQA010000016">
    <property type="protein sequence ID" value="KAL2085265.1"/>
    <property type="molecule type" value="Genomic_DNA"/>
</dbReference>
<accession>A0ABD1JDM6</accession>
<evidence type="ECO:0000256" key="1">
    <source>
        <dbReference type="ARBA" id="ARBA00022737"/>
    </source>
</evidence>
<keyword evidence="1" id="KW-0677">Repeat</keyword>
<proteinExistence type="predicted"/>
<gene>
    <name evidence="2" type="ORF">ACEWY4_018585</name>
</gene>
<dbReference type="Gene3D" id="3.80.10.10">
    <property type="entry name" value="Ribonuclease Inhibitor"/>
    <property type="match status" value="1"/>
</dbReference>
<dbReference type="PANTHER" id="PTHR24111">
    <property type="entry name" value="LEUCINE-RICH REPEAT-CONTAINING PROTEIN 34"/>
    <property type="match status" value="1"/>
</dbReference>